<sequence length="889" mass="98725">MEERVPPNAWIALQAFVEDGSVEAGAFLRDLLRRAAFTANITRRSLPPLFFREAVMKFYEGTLSASSLLLVTILNRLFCMQFIPDAMARPVNDERPSDLADLLQFYVDFLGAANLPAPVMEQTYLCVSSLLLLQSNLSVVEALLAVFGGAVPEVARETRSLMKLLSGIMSVLSDHRVSIGPVRRSTQRMRIQNNMHLLLISIIEEDVSAQASIITQGVSFLMEVSVHEPQEIAPLFWAQLPSSTFWRLALERLHQGTANEDILRAVCAVLRAITVLDASAVSLLLSALEVVLDSRTHAPLLHVCRIITSSLESSVEEVVVRFGTDHVLYQALASGAQTLKRVLEQPEAVVASSSEVGLALCEGLSVLSQVLMVLPVPEMDSTDDPDDYAMFVEEIQRRNTQKKEAFGRLEGFLKGCLTSLLVWLGRLTAHDVRSIAAYITQNDSDEMAVWHDELSVALFTTYERLCTLLSPSQDKEIRALAAVGCLTVAAWDAELSYIALVPYGDAAIQHQQLQHAPLMPVVVSRHQRKWGPEQRECVVSSLMALLRVAVMISGDVAAAAAIGESLRELNAPFLPCITECLWQGLHLPCGDDKTPRCVLASYLSNILEQGDISLPTEAFENSQMDDYSLAELRSCVLRSLQDVLRVMDLLQRMEPEIVQSHRVAERITKWVQKTVATGLLEIELYTRALQQWYIVNPFHFCITWRLMRPLEPTSAAGLLADALERFVSCKNESGDMNWPIESDCFSPYVLDTIAQSPYAPRLYRVLYSLISSNTYMGDGSAHFRLRAVVRGGNTLLQSQYCSPTLTFELFYAASKEYVKLRHELSAASSCLGTDNDDDDDDGDLLRGISMLGKVVRMDGVRIPSNAPAWLHEVRNAVDEFEIQGVFKAI</sequence>
<evidence type="ECO:0000313" key="2">
    <source>
        <dbReference type="Proteomes" id="UP000246078"/>
    </source>
</evidence>
<dbReference type="VEuPathDB" id="TriTrypDB:TCSYLVIO_007255"/>
<protein>
    <submittedName>
        <fullName evidence="1">Uncharacterized protein</fullName>
    </submittedName>
</protein>
<dbReference type="VEuPathDB" id="TriTrypDB:ECC02_005616"/>
<dbReference type="VEuPathDB" id="TriTrypDB:C3747_191g49"/>
<dbReference type="VEuPathDB" id="TriTrypDB:BCY84_01606"/>
<dbReference type="VEuPathDB" id="TriTrypDB:C4B63_22g296"/>
<dbReference type="Proteomes" id="UP000246078">
    <property type="component" value="Unassembled WGS sequence"/>
</dbReference>
<name>A0A2V2W0U2_TRYCR</name>
<dbReference type="VEuPathDB" id="TriTrypDB:TcCLB.511421.30"/>
<reference evidence="1 2" key="1">
    <citation type="journal article" date="2018" name="Microb. Genom.">
        <title>Expanding an expanded genome: long-read sequencing of Trypanosoma cruzi.</title>
        <authorList>
            <person name="Berna L."/>
            <person name="Rodriguez M."/>
            <person name="Chiribao M.L."/>
            <person name="Parodi-Talice A."/>
            <person name="Pita S."/>
            <person name="Rijo G."/>
            <person name="Alvarez-Valin F."/>
            <person name="Robello C."/>
        </authorList>
    </citation>
    <scope>NUCLEOTIDE SEQUENCE [LARGE SCALE GENOMIC DNA]</scope>
    <source>
        <strain evidence="1 2">TCC</strain>
    </source>
</reference>
<dbReference type="VEuPathDB" id="TriTrypDB:TCDM_01053"/>
<accession>A0A2V2W0U2</accession>
<proteinExistence type="predicted"/>
<dbReference type="VEuPathDB" id="TriTrypDB:TcCL_ESM04107"/>
<dbReference type="EMBL" id="PRFC01000191">
    <property type="protein sequence ID" value="PWV02131.1"/>
    <property type="molecule type" value="Genomic_DNA"/>
</dbReference>
<dbReference type="VEuPathDB" id="TriTrypDB:TcYC6_0016140"/>
<dbReference type="AlphaFoldDB" id="A0A2V2W0U2"/>
<dbReference type="VEuPathDB" id="TriTrypDB:Tc_MARK_5973"/>
<evidence type="ECO:0000313" key="1">
    <source>
        <dbReference type="EMBL" id="PWV02131.1"/>
    </source>
</evidence>
<comment type="caution">
    <text evidence="1">The sequence shown here is derived from an EMBL/GenBank/DDBJ whole genome shotgun (WGS) entry which is preliminary data.</text>
</comment>
<dbReference type="VEuPathDB" id="TriTrypDB:TcG_06983"/>
<gene>
    <name evidence="1" type="ORF">C3747_191g49</name>
</gene>
<organism evidence="1 2">
    <name type="scientific">Trypanosoma cruzi</name>
    <dbReference type="NCBI Taxonomy" id="5693"/>
    <lineage>
        <taxon>Eukaryota</taxon>
        <taxon>Discoba</taxon>
        <taxon>Euglenozoa</taxon>
        <taxon>Kinetoplastea</taxon>
        <taxon>Metakinetoplastina</taxon>
        <taxon>Trypanosomatida</taxon>
        <taxon>Trypanosomatidae</taxon>
        <taxon>Trypanosoma</taxon>
        <taxon>Schizotrypanum</taxon>
    </lineage>
</organism>
<dbReference type="VEuPathDB" id="TriTrypDB:TcBrA4_0036830"/>